<dbReference type="AlphaFoldDB" id="A0A7G2K063"/>
<name>A0A7G2K063_HAEIF</name>
<comment type="caution">
    <text evidence="1">The sequence shown here is derived from an EMBL/GenBank/DDBJ whole genome shotgun (WGS) entry which is preliminary data.</text>
</comment>
<proteinExistence type="predicted"/>
<evidence type="ECO:0000313" key="1">
    <source>
        <dbReference type="EMBL" id="EFA29088.1"/>
    </source>
</evidence>
<protein>
    <submittedName>
        <fullName evidence="1">Uncharacterized protein</fullName>
    </submittedName>
</protein>
<reference evidence="1" key="1">
    <citation type="journal article" date="2010" name="Genomics">
        <title>Tracing phylogenomic events leading to diversity of Haemophilus influenzae and the emergence of Brazilian Purpuric Fever (BPF)-associated clones.</title>
        <authorList>
            <person name="Papazisi L."/>
            <person name="Ratnayake S."/>
            <person name="Remortel B.G."/>
            <person name="Bock G.R."/>
            <person name="Liang W."/>
            <person name="Saeed A.I."/>
            <person name="Liu J."/>
            <person name="Fleischmann R.D."/>
            <person name="Kilian M."/>
            <person name="Peterson S.N."/>
        </authorList>
    </citation>
    <scope>NUCLEOTIDE SEQUENCE [LARGE SCALE GENOMIC DNA]</scope>
    <source>
        <strain evidence="1">HK1212</strain>
    </source>
</reference>
<accession>A0A7G2K063</accession>
<sequence>MKQKRPNSVKLLQNLTVWQVKHYTNFLKSSWGQAQKLYHS</sequence>
<gene>
    <name evidence="1" type="ORF">HAINFHK1212_0754</name>
</gene>
<dbReference type="EMBL" id="ABFC01000346">
    <property type="protein sequence ID" value="EFA29088.1"/>
    <property type="molecule type" value="Genomic_DNA"/>
</dbReference>
<organism evidence="1">
    <name type="scientific">Haemophilus influenzae HK1212</name>
    <dbReference type="NCBI Taxonomy" id="456482"/>
    <lineage>
        <taxon>Bacteria</taxon>
        <taxon>Pseudomonadati</taxon>
        <taxon>Pseudomonadota</taxon>
        <taxon>Gammaproteobacteria</taxon>
        <taxon>Pasteurellales</taxon>
        <taxon>Pasteurellaceae</taxon>
        <taxon>Haemophilus</taxon>
    </lineage>
</organism>